<dbReference type="Proteomes" id="UP000681425">
    <property type="component" value="Chromosome"/>
</dbReference>
<keyword evidence="1" id="KW-0472">Membrane</keyword>
<keyword evidence="3" id="KW-1185">Reference proteome</keyword>
<feature type="transmembrane region" description="Helical" evidence="1">
    <location>
        <begin position="436"/>
        <end position="453"/>
    </location>
</feature>
<feature type="transmembrane region" description="Helical" evidence="1">
    <location>
        <begin position="412"/>
        <end position="429"/>
    </location>
</feature>
<name>A0A975K3T0_9SPHN</name>
<feature type="transmembrane region" description="Helical" evidence="1">
    <location>
        <begin position="241"/>
        <end position="265"/>
    </location>
</feature>
<dbReference type="KEGG" id="spph:KFK14_14750"/>
<protein>
    <submittedName>
        <fullName evidence="2">MFS transporter</fullName>
    </submittedName>
</protein>
<feature type="transmembrane region" description="Helical" evidence="1">
    <location>
        <begin position="84"/>
        <end position="106"/>
    </location>
</feature>
<dbReference type="EMBL" id="CP073910">
    <property type="protein sequence ID" value="QUT04334.1"/>
    <property type="molecule type" value="Genomic_DNA"/>
</dbReference>
<feature type="transmembrane region" description="Helical" evidence="1">
    <location>
        <begin position="55"/>
        <end position="72"/>
    </location>
</feature>
<feature type="transmembrane region" description="Helical" evidence="1">
    <location>
        <begin position="386"/>
        <end position="406"/>
    </location>
</feature>
<dbReference type="AlphaFoldDB" id="A0A975K3T0"/>
<organism evidence="2 3">
    <name type="scientific">Sphingobium phenoxybenzoativorans</name>
    <dbReference type="NCBI Taxonomy" id="1592790"/>
    <lineage>
        <taxon>Bacteria</taxon>
        <taxon>Pseudomonadati</taxon>
        <taxon>Pseudomonadota</taxon>
        <taxon>Alphaproteobacteria</taxon>
        <taxon>Sphingomonadales</taxon>
        <taxon>Sphingomonadaceae</taxon>
        <taxon>Sphingobium</taxon>
    </lineage>
</organism>
<reference evidence="2" key="1">
    <citation type="submission" date="2021-04" db="EMBL/GenBank/DDBJ databases">
        <title>Isolation of p-tert-butylphenol degrading bacteria Sphingobium phenoxybenzoativorans Tas13 from active sludge.</title>
        <authorList>
            <person name="Li Y."/>
        </authorList>
    </citation>
    <scope>NUCLEOTIDE SEQUENCE</scope>
    <source>
        <strain evidence="2">Tas13</strain>
    </source>
</reference>
<evidence type="ECO:0000313" key="2">
    <source>
        <dbReference type="EMBL" id="QUT04334.1"/>
    </source>
</evidence>
<gene>
    <name evidence="2" type="ORF">KFK14_14750</name>
</gene>
<feature type="transmembrane region" description="Helical" evidence="1">
    <location>
        <begin position="209"/>
        <end position="229"/>
    </location>
</feature>
<feature type="transmembrane region" description="Helical" evidence="1">
    <location>
        <begin position="186"/>
        <end position="203"/>
    </location>
</feature>
<proteinExistence type="predicted"/>
<feature type="transmembrane region" description="Helical" evidence="1">
    <location>
        <begin position="17"/>
        <end position="35"/>
    </location>
</feature>
<evidence type="ECO:0000256" key="1">
    <source>
        <dbReference type="SAM" id="Phobius"/>
    </source>
</evidence>
<keyword evidence="1" id="KW-0812">Transmembrane</keyword>
<feature type="transmembrane region" description="Helical" evidence="1">
    <location>
        <begin position="356"/>
        <end position="374"/>
    </location>
</feature>
<keyword evidence="1" id="KW-1133">Transmembrane helix</keyword>
<feature type="transmembrane region" description="Helical" evidence="1">
    <location>
        <begin position="294"/>
        <end position="312"/>
    </location>
</feature>
<dbReference type="RefSeq" id="WP_212608164.1">
    <property type="nucleotide sequence ID" value="NZ_CP073910.1"/>
</dbReference>
<sequence length="566" mass="62570">MTFRSADSVRPIDPGRFLIMAAGAITLWLVGLFLLHFTFGHGRQITHILFLDQDFPALLLALTGLVLFSPLARSTDVSLPLPTARLVLPLILICALWSWAGHYLVFQDYALSRDEEVAEFGAAYLRDGLLSRPIPPEWLEYRRAIMPEFFSPFGAENHWTAAYLPVNSAIRALFWHMGDPNLSGPILLAIGLIALWRVALHLFPNRPDAVWVAMLLAFTSAQLSVTAMTPYAMTGHFALNMVWLALALRGGWLGHGCAVVVAIVAGGLHQYHFPPIFLAPFLLWMVLGRRWAAFLVHFAALVVLVILWAKLWPGFLLHELGPPADVRASAGVGDKAASLLRRLGNKWQPLFNLSRFMAWNNILMVPLAVLGVAAMKWRGAVRGETVVLPLAIGCIAACVFALWQGYGWGFRYAHGFIGPFCLLAAYGWVRLGAHSLWPVLFASVLALVTGAFLTDRAHDYVAPYAASHRMIHAANADVVLVDPRGGLFATDLVRSEHGDMKRPMVMNLAMLTPSALDRLCANYSVRLFDRSAFRPLGLRASRLQPGYLDRLRAHLDAIGCAERLPR</sequence>
<evidence type="ECO:0000313" key="3">
    <source>
        <dbReference type="Proteomes" id="UP000681425"/>
    </source>
</evidence>
<accession>A0A975K3T0</accession>
<feature type="transmembrane region" description="Helical" evidence="1">
    <location>
        <begin position="271"/>
        <end position="287"/>
    </location>
</feature>